<protein>
    <submittedName>
        <fullName evidence="2">Uncharacterized protein</fullName>
    </submittedName>
</protein>
<organism evidence="2 3">
    <name type="scientific">Tolypocladium paradoxum</name>
    <dbReference type="NCBI Taxonomy" id="94208"/>
    <lineage>
        <taxon>Eukaryota</taxon>
        <taxon>Fungi</taxon>
        <taxon>Dikarya</taxon>
        <taxon>Ascomycota</taxon>
        <taxon>Pezizomycotina</taxon>
        <taxon>Sordariomycetes</taxon>
        <taxon>Hypocreomycetidae</taxon>
        <taxon>Hypocreales</taxon>
        <taxon>Ophiocordycipitaceae</taxon>
        <taxon>Tolypocladium</taxon>
    </lineage>
</organism>
<sequence length="216" mass="24268">RPGPGARPTVSHGTEIRASANHATVQQVLHYLSSRNLEAERERRCWGAVDNSHRQRDKLKWLCCLVGDNAFRELPAKRPPEDVMRQDPRFEAVNRRGIRPRRRPHSAEAHLCRSTIPPYGLLFQDMPERTLQSDAAPSSSSARQESHGRDHHAHTSDHPGKPGLMRTTAQEAFCSATKPRHASLSESPSLSDEVARPEARAEVAHVLGDRRVLRSR</sequence>
<comment type="caution">
    <text evidence="2">The sequence shown here is derived from an EMBL/GenBank/DDBJ whole genome shotgun (WGS) entry which is preliminary data.</text>
</comment>
<feature type="non-terminal residue" evidence="2">
    <location>
        <position position="1"/>
    </location>
</feature>
<name>A0A2S4KN35_9HYPO</name>
<dbReference type="AlphaFoldDB" id="A0A2S4KN35"/>
<evidence type="ECO:0000313" key="3">
    <source>
        <dbReference type="Proteomes" id="UP000237481"/>
    </source>
</evidence>
<feature type="region of interest" description="Disordered" evidence="1">
    <location>
        <begin position="131"/>
        <end position="198"/>
    </location>
</feature>
<proteinExistence type="predicted"/>
<dbReference type="Proteomes" id="UP000237481">
    <property type="component" value="Unassembled WGS sequence"/>
</dbReference>
<keyword evidence="3" id="KW-1185">Reference proteome</keyword>
<dbReference type="EMBL" id="PKSG01001029">
    <property type="protein sequence ID" value="POR31576.1"/>
    <property type="molecule type" value="Genomic_DNA"/>
</dbReference>
<gene>
    <name evidence="2" type="ORF">TPAR_08229</name>
</gene>
<evidence type="ECO:0000256" key="1">
    <source>
        <dbReference type="SAM" id="MobiDB-lite"/>
    </source>
</evidence>
<evidence type="ECO:0000313" key="2">
    <source>
        <dbReference type="EMBL" id="POR31576.1"/>
    </source>
</evidence>
<accession>A0A2S4KN35</accession>
<reference evidence="2 3" key="1">
    <citation type="submission" date="2018-01" db="EMBL/GenBank/DDBJ databases">
        <title>Harnessing the power of phylogenomics to disentangle the directionality and signatures of interkingdom host jumping in the parasitic fungal genus Tolypocladium.</title>
        <authorList>
            <person name="Quandt C.A."/>
            <person name="Patterson W."/>
            <person name="Spatafora J.W."/>
        </authorList>
    </citation>
    <scope>NUCLEOTIDE SEQUENCE [LARGE SCALE GENOMIC DNA]</scope>
    <source>
        <strain evidence="2 3">NRBC 100945</strain>
    </source>
</reference>
<feature type="compositionally biased region" description="Polar residues" evidence="1">
    <location>
        <begin position="131"/>
        <end position="143"/>
    </location>
</feature>
<feature type="compositionally biased region" description="Basic and acidic residues" evidence="1">
    <location>
        <begin position="144"/>
        <end position="160"/>
    </location>
</feature>